<sequence length="326" mass="35365">MGQATAIAHPNIAFIKYWGNRDAVLRIPENGSISMNLAELTVKTTVIFEKHSREDTLILNGALADEPALKRVSHFLDRVREFAGISWHAHVISENNFPTGAGIASSAAAFAALALAATSAIGLHLSERDLSRLARKGSGSACRSIPGGFVEWIPGETDEDSYAVSIAPPEHWALTDCIAILSTQHKPIGSTQGHALASTSPLQPARVADTPRRLEIVRRAILERDFLSLAEMIEHDSNLMHAVMMTSTPPLFYWEPVSLVIMKSVREWRESGLPCAYTLDAGPNVHVICPSEYAEEVIFRLTSIPGVQTVLKASAGDSAKLIEQSL</sequence>
<evidence type="ECO:0007829" key="12">
    <source>
        <dbReference type="PDB" id="6N0X"/>
    </source>
</evidence>
<dbReference type="SUPFAM" id="SSF55060">
    <property type="entry name" value="GHMP Kinase, C-terminal domain"/>
    <property type="match status" value="1"/>
</dbReference>
<dbReference type="AlphaFoldDB" id="E8N6F3"/>
<dbReference type="PDBsum" id="6N0X"/>
<dbReference type="Pfam" id="PF18376">
    <property type="entry name" value="MDD_C"/>
    <property type="match status" value="1"/>
</dbReference>
<evidence type="ECO:0000313" key="10">
    <source>
        <dbReference type="EMBL" id="BAJ64017.1"/>
    </source>
</evidence>
<evidence type="ECO:0000256" key="5">
    <source>
        <dbReference type="ARBA" id="ARBA00022840"/>
    </source>
</evidence>
<dbReference type="InterPro" id="IPR014721">
    <property type="entry name" value="Ribsml_uS5_D2-typ_fold_subgr"/>
</dbReference>
<dbReference type="PANTHER" id="PTHR10977">
    <property type="entry name" value="DIPHOSPHOMEVALONATE DECARBOXYLASE"/>
    <property type="match status" value="1"/>
</dbReference>
<reference evidence="12 13" key="2">
    <citation type="journal article" date="2019" name="ACS Chem. Biol.">
        <title>Substrate specificity and engineering of mevalonate 5-phosphate decarboxylase.</title>
        <authorList>
            <person name="Thomas S.T."/>
            <person name="Louie G.V."/>
            <person name="Lubin J.W."/>
            <person name="Lundblad V."/>
            <person name="Noel J.P."/>
        </authorList>
    </citation>
    <scope>X-RAY CRYSTALLOGRAPHY (1.44 ANGSTROMS)</scope>
</reference>
<dbReference type="STRING" id="926569.ANT_19910"/>
<dbReference type="InterPro" id="IPR036554">
    <property type="entry name" value="GHMP_kinase_C_sf"/>
</dbReference>
<keyword evidence="3" id="KW-0444">Lipid biosynthesis</keyword>
<dbReference type="PDB" id="6N0X">
    <property type="method" value="X-ray"/>
    <property type="resolution" value="1.44 A"/>
    <property type="chains" value="A/B/C/D/E/F=1-326"/>
</dbReference>
<keyword evidence="6" id="KW-0443">Lipid metabolism</keyword>
<name>E8N6F3_ANATU</name>
<dbReference type="FunFam" id="3.30.230.10:FF:000072">
    <property type="entry name" value="Diphosphomevalonate decarboxylase"/>
    <property type="match status" value="1"/>
</dbReference>
<dbReference type="PDBsum" id="6N0Y"/>
<dbReference type="OrthoDB" id="5498344at2"/>
<evidence type="ECO:0000256" key="3">
    <source>
        <dbReference type="ARBA" id="ARBA00022516"/>
    </source>
</evidence>
<dbReference type="EMBL" id="AP012029">
    <property type="protein sequence ID" value="BAJ64017.1"/>
    <property type="molecule type" value="Genomic_DNA"/>
</dbReference>
<dbReference type="NCBIfam" id="TIGR01240">
    <property type="entry name" value="mevDPdecarb"/>
    <property type="match status" value="1"/>
</dbReference>
<accession>E8N6F3</accession>
<dbReference type="SMR" id="E8N6F3"/>
<reference evidence="10 11" key="1">
    <citation type="submission" date="2010-12" db="EMBL/GenBank/DDBJ databases">
        <title>Whole genome sequence of Anaerolinea thermophila UNI-1.</title>
        <authorList>
            <person name="Narita-Yamada S."/>
            <person name="Kishi E."/>
            <person name="Watanabe Y."/>
            <person name="Takasaki K."/>
            <person name="Ankai A."/>
            <person name="Oguchi A."/>
            <person name="Fukui S."/>
            <person name="Takahashi M."/>
            <person name="Yashiro I."/>
            <person name="Hosoyama A."/>
            <person name="Sekiguchi Y."/>
            <person name="Hanada S."/>
            <person name="Fujita N."/>
        </authorList>
    </citation>
    <scope>NUCLEOTIDE SEQUENCE [LARGE SCALE GENOMIC DNA]</scope>
    <source>
        <strain evidence="11">DSM 14523 / JCM 11388 / NBRC 100420 / UNI-1</strain>
    </source>
</reference>
<dbReference type="Gene3D" id="3.30.230.10">
    <property type="match status" value="1"/>
</dbReference>
<dbReference type="Pfam" id="PF22700">
    <property type="entry name" value="MVD-like_N"/>
    <property type="match status" value="1"/>
</dbReference>
<feature type="domain" description="Mvd1 C-terminal" evidence="8">
    <location>
        <begin position="178"/>
        <end position="305"/>
    </location>
</feature>
<dbReference type="PIRSF" id="PIRSF015950">
    <property type="entry name" value="Mev_P_decrbx"/>
    <property type="match status" value="1"/>
</dbReference>
<dbReference type="GO" id="GO:0004163">
    <property type="term" value="F:diphosphomevalonate decarboxylase activity"/>
    <property type="evidence" value="ECO:0007669"/>
    <property type="project" value="UniProtKB-EC"/>
</dbReference>
<evidence type="ECO:0007829" key="13">
    <source>
        <dbReference type="PDB" id="6N0Y"/>
    </source>
</evidence>
<dbReference type="SUPFAM" id="SSF54211">
    <property type="entry name" value="Ribosomal protein S5 domain 2-like"/>
    <property type="match status" value="1"/>
</dbReference>
<evidence type="ECO:0000259" key="8">
    <source>
        <dbReference type="Pfam" id="PF18376"/>
    </source>
</evidence>
<keyword evidence="11" id="KW-1185">Reference proteome</keyword>
<organism evidence="10 11">
    <name type="scientific">Anaerolinea thermophila (strain DSM 14523 / JCM 11388 / NBRC 100420 / UNI-1)</name>
    <dbReference type="NCBI Taxonomy" id="926569"/>
    <lineage>
        <taxon>Bacteria</taxon>
        <taxon>Bacillati</taxon>
        <taxon>Chloroflexota</taxon>
        <taxon>Anaerolineae</taxon>
        <taxon>Anaerolineales</taxon>
        <taxon>Anaerolineaceae</taxon>
        <taxon>Anaerolinea</taxon>
    </lineage>
</organism>
<dbReference type="Gene3D" id="3.30.70.890">
    <property type="entry name" value="GHMP kinase, C-terminal domain"/>
    <property type="match status" value="1"/>
</dbReference>
<keyword evidence="12 13" id="KW-0002">3D-structure</keyword>
<dbReference type="KEGG" id="atm:ANT_19910"/>
<proteinExistence type="evidence at protein level"/>
<dbReference type="InParanoid" id="E8N6F3"/>
<dbReference type="InterPro" id="IPR041431">
    <property type="entry name" value="Mvd1_C"/>
</dbReference>
<dbReference type="InterPro" id="IPR005935">
    <property type="entry name" value="Mev_decarb"/>
</dbReference>
<keyword evidence="4" id="KW-0547">Nucleotide-binding</keyword>
<dbReference type="PDB" id="6N0Z">
    <property type="method" value="X-ray"/>
    <property type="resolution" value="1.95 A"/>
    <property type="chains" value="A/B/C/D/E/F=1-326"/>
</dbReference>
<keyword evidence="5" id="KW-0067">ATP-binding</keyword>
<dbReference type="eggNOG" id="COG3407">
    <property type="taxonomic scope" value="Bacteria"/>
</dbReference>
<gene>
    <name evidence="10" type="primary">mvaD</name>
    <name evidence="10" type="ordered locus">ANT_19910</name>
</gene>
<evidence type="ECO:0000256" key="1">
    <source>
        <dbReference type="ARBA" id="ARBA00008831"/>
    </source>
</evidence>
<dbReference type="RefSeq" id="WP_013560388.1">
    <property type="nucleotide sequence ID" value="NC_014960.1"/>
</dbReference>
<dbReference type="GO" id="GO:0019287">
    <property type="term" value="P:isopentenyl diphosphate biosynthetic process, mevalonate pathway"/>
    <property type="evidence" value="ECO:0007669"/>
    <property type="project" value="InterPro"/>
</dbReference>
<dbReference type="PDBsum" id="6N0Z"/>
<evidence type="ECO:0000259" key="9">
    <source>
        <dbReference type="Pfam" id="PF22700"/>
    </source>
</evidence>
<dbReference type="GO" id="GO:0005829">
    <property type="term" value="C:cytosol"/>
    <property type="evidence" value="ECO:0007669"/>
    <property type="project" value="InterPro"/>
</dbReference>
<feature type="domain" description="Diphosphomevalonate decarboxylase-like N-terminal" evidence="9">
    <location>
        <begin position="8"/>
        <end position="163"/>
    </location>
</feature>
<evidence type="ECO:0000256" key="2">
    <source>
        <dbReference type="ARBA" id="ARBA00012296"/>
    </source>
</evidence>
<dbReference type="PANTHER" id="PTHR10977:SF3">
    <property type="entry name" value="DIPHOSPHOMEVALONATE DECARBOXYLASE"/>
    <property type="match status" value="1"/>
</dbReference>
<dbReference type="PDB" id="6N0Y">
    <property type="method" value="X-ray"/>
    <property type="resolution" value="2.20 A"/>
    <property type="chains" value="A/B/C/D/E/F=1-326"/>
</dbReference>
<evidence type="ECO:0000256" key="6">
    <source>
        <dbReference type="ARBA" id="ARBA00023098"/>
    </source>
</evidence>
<evidence type="ECO:0000313" key="11">
    <source>
        <dbReference type="Proteomes" id="UP000008922"/>
    </source>
</evidence>
<comment type="similarity">
    <text evidence="1">Belongs to the diphosphomevalonate decarboxylase family.</text>
</comment>
<dbReference type="Proteomes" id="UP000008922">
    <property type="component" value="Chromosome"/>
</dbReference>
<dbReference type="InterPro" id="IPR020568">
    <property type="entry name" value="Ribosomal_Su5_D2-typ_SF"/>
</dbReference>
<evidence type="ECO:0000256" key="7">
    <source>
        <dbReference type="ARBA" id="ARBA00023239"/>
    </source>
</evidence>
<dbReference type="InterPro" id="IPR053859">
    <property type="entry name" value="MVD-like_N"/>
</dbReference>
<dbReference type="HOGENOM" id="CLU_040369_0_0_0"/>
<keyword evidence="7 10" id="KW-0456">Lyase</keyword>
<dbReference type="GO" id="GO:0005524">
    <property type="term" value="F:ATP binding"/>
    <property type="evidence" value="ECO:0007669"/>
    <property type="project" value="UniProtKB-KW"/>
</dbReference>
<evidence type="ECO:0000256" key="4">
    <source>
        <dbReference type="ARBA" id="ARBA00022741"/>
    </source>
</evidence>
<dbReference type="InterPro" id="IPR029765">
    <property type="entry name" value="Mev_diP_decarb"/>
</dbReference>
<dbReference type="EC" id="4.1.1.33" evidence="2"/>
<protein>
    <recommendedName>
        <fullName evidence="2">diphosphomevalonate decarboxylase</fullName>
        <ecNumber evidence="2">4.1.1.33</ecNumber>
    </recommendedName>
</protein>